<evidence type="ECO:0008006" key="3">
    <source>
        <dbReference type="Google" id="ProtNLM"/>
    </source>
</evidence>
<dbReference type="AlphaFoldDB" id="A0A2G8SUX4"/>
<comment type="caution">
    <text evidence="1">The sequence shown here is derived from an EMBL/GenBank/DDBJ whole genome shotgun (WGS) entry which is preliminary data.</text>
</comment>
<sequence length="360" mass="39549">MESLAVELLERIFFFACTDGGYTGCSLSLVSKNIRDASRAARFYSVSLMESSVCQLTEFNTCFRAERARALAQGTTLRVRHLCISACKSEQTRFRPKREEQAPLSIGRGITGMSSSPCWMNAVMGRMDVGPDQQQAFDDAVSALLTAVAPDLRTLAVCHGWATFAKHFRMPSLDGVPVEFPALEELTLAGMEWNFRTNHGMFGAPAAAALPRLERLHITDVGATGRYIDLGVWSARAPRLTHLRLTNMGPYTDVWPQVKRVVAPDSDGTSAELLFPNLEQLVLQPNVIGGKSTESYTDRIQDLGLLATRPLVILPLREHVNQTDERTATKALWMDRIAGGPGCWEAVDNLSKPPLPESAA</sequence>
<protein>
    <recommendedName>
        <fullName evidence="3">F-box domain-containing protein</fullName>
    </recommendedName>
</protein>
<dbReference type="OrthoDB" id="2758338at2759"/>
<name>A0A2G8SUX4_9APHY</name>
<dbReference type="EMBL" id="AYKW01000001">
    <property type="protein sequence ID" value="PIL37523.1"/>
    <property type="molecule type" value="Genomic_DNA"/>
</dbReference>
<evidence type="ECO:0000313" key="2">
    <source>
        <dbReference type="Proteomes" id="UP000230002"/>
    </source>
</evidence>
<accession>A0A2G8SUX4</accession>
<dbReference type="Gene3D" id="3.80.10.10">
    <property type="entry name" value="Ribonuclease Inhibitor"/>
    <property type="match status" value="1"/>
</dbReference>
<dbReference type="Proteomes" id="UP000230002">
    <property type="component" value="Unassembled WGS sequence"/>
</dbReference>
<reference evidence="1 2" key="1">
    <citation type="journal article" date="2015" name="Sci. Rep.">
        <title>Chromosome-level genome map provides insights into diverse defense mechanisms in the medicinal fungus Ganoderma sinense.</title>
        <authorList>
            <person name="Zhu Y."/>
            <person name="Xu J."/>
            <person name="Sun C."/>
            <person name="Zhou S."/>
            <person name="Xu H."/>
            <person name="Nelson D.R."/>
            <person name="Qian J."/>
            <person name="Song J."/>
            <person name="Luo H."/>
            <person name="Xiang L."/>
            <person name="Li Y."/>
            <person name="Xu Z."/>
            <person name="Ji A."/>
            <person name="Wang L."/>
            <person name="Lu S."/>
            <person name="Hayward A."/>
            <person name="Sun W."/>
            <person name="Li X."/>
            <person name="Schwartz D.C."/>
            <person name="Wang Y."/>
            <person name="Chen S."/>
        </authorList>
    </citation>
    <scope>NUCLEOTIDE SEQUENCE [LARGE SCALE GENOMIC DNA]</scope>
    <source>
        <strain evidence="1 2">ZZ0214-1</strain>
    </source>
</reference>
<organism evidence="1 2">
    <name type="scientific">Ganoderma sinense ZZ0214-1</name>
    <dbReference type="NCBI Taxonomy" id="1077348"/>
    <lineage>
        <taxon>Eukaryota</taxon>
        <taxon>Fungi</taxon>
        <taxon>Dikarya</taxon>
        <taxon>Basidiomycota</taxon>
        <taxon>Agaricomycotina</taxon>
        <taxon>Agaricomycetes</taxon>
        <taxon>Polyporales</taxon>
        <taxon>Polyporaceae</taxon>
        <taxon>Ganoderma</taxon>
    </lineage>
</organism>
<proteinExistence type="predicted"/>
<keyword evidence="2" id="KW-1185">Reference proteome</keyword>
<gene>
    <name evidence="1" type="ORF">GSI_01217</name>
</gene>
<evidence type="ECO:0000313" key="1">
    <source>
        <dbReference type="EMBL" id="PIL37523.1"/>
    </source>
</evidence>
<dbReference type="InterPro" id="IPR032675">
    <property type="entry name" value="LRR_dom_sf"/>
</dbReference>